<evidence type="ECO:0000313" key="1">
    <source>
        <dbReference type="EMBL" id="BAD41932.1"/>
    </source>
</evidence>
<sequence>MPLAVAPALQEQLAPFRPADAEQVWVRLVDTQETDEAFSFQVQVIRRDSAGRLALEGDDEVLVSYLEGGEPLVTGYAHAAAGAPDLAVAVWYGAGPEDAAAPALLDLPAAVLADGAGGYRVSVEALAVLGEIAWQEDGSVSLVLAGGTRTEPLSVAEIEGRSYVQGTDLEAAVDGRRVDLSDAGYTYAVDWRPDLGQLGLWRAVRRPMS</sequence>
<organism evidence="1 2">
    <name type="scientific">Symbiobacterium thermophilum (strain DSM 24528 / JCM 14929 / IAM 14863 / T)</name>
    <dbReference type="NCBI Taxonomy" id="292459"/>
    <lineage>
        <taxon>Bacteria</taxon>
        <taxon>Bacillati</taxon>
        <taxon>Bacillota</taxon>
        <taxon>Clostridia</taxon>
        <taxon>Eubacteriales</taxon>
        <taxon>Symbiobacteriaceae</taxon>
        <taxon>Symbiobacterium</taxon>
    </lineage>
</organism>
<gene>
    <name evidence="1" type="ordered locus">STH2949</name>
</gene>
<proteinExistence type="predicted"/>
<accession>Q67K66</accession>
<dbReference type="HOGENOM" id="CLU_1314845_0_0_9"/>
<protein>
    <submittedName>
        <fullName evidence="1">Uncharacterized protein</fullName>
    </submittedName>
</protein>
<dbReference type="EMBL" id="AP006840">
    <property type="protein sequence ID" value="BAD41932.1"/>
    <property type="molecule type" value="Genomic_DNA"/>
</dbReference>
<dbReference type="Proteomes" id="UP000000417">
    <property type="component" value="Chromosome"/>
</dbReference>
<evidence type="ECO:0000313" key="2">
    <source>
        <dbReference type="Proteomes" id="UP000000417"/>
    </source>
</evidence>
<name>Q67K66_SYMTH</name>
<dbReference type="KEGG" id="sth:STH2949"/>
<keyword evidence="2" id="KW-1185">Reference proteome</keyword>
<dbReference type="AlphaFoldDB" id="Q67K66"/>
<reference evidence="1 2" key="1">
    <citation type="journal article" date="2004" name="Nucleic Acids Res.">
        <title>Genome sequence of Symbiobacterium thermophilum, an uncultivable bacterium that depends on microbial commensalism.</title>
        <authorList>
            <person name="Ueda K."/>
            <person name="Yamashita A."/>
            <person name="Ishikawa J."/>
            <person name="Shimada M."/>
            <person name="Watsuji T."/>
            <person name="Morimura K."/>
            <person name="Ikeda H."/>
            <person name="Hattori M."/>
            <person name="Beppu T."/>
        </authorList>
    </citation>
    <scope>NUCLEOTIDE SEQUENCE [LARGE SCALE GENOMIC DNA]</scope>
    <source>
        <strain evidence="2">T / IAM 14863</strain>
    </source>
</reference>